<name>A0AAD7VCB7_9FUNG</name>
<evidence type="ECO:0000259" key="4">
    <source>
        <dbReference type="PROSITE" id="PS50013"/>
    </source>
</evidence>
<dbReference type="AlphaFoldDB" id="A0AAD7VCB7"/>
<comment type="subcellular location">
    <subcellularLocation>
        <location evidence="1">Nucleus</location>
    </subcellularLocation>
</comment>
<dbReference type="Proteomes" id="UP001234581">
    <property type="component" value="Unassembled WGS sequence"/>
</dbReference>
<organism evidence="5 6">
    <name type="scientific">Lichtheimia ornata</name>
    <dbReference type="NCBI Taxonomy" id="688661"/>
    <lineage>
        <taxon>Eukaryota</taxon>
        <taxon>Fungi</taxon>
        <taxon>Fungi incertae sedis</taxon>
        <taxon>Mucoromycota</taxon>
        <taxon>Mucoromycotina</taxon>
        <taxon>Mucoromycetes</taxon>
        <taxon>Mucorales</taxon>
        <taxon>Lichtheimiaceae</taxon>
        <taxon>Lichtheimia</taxon>
    </lineage>
</organism>
<reference evidence="5 6" key="1">
    <citation type="submission" date="2023-03" db="EMBL/GenBank/DDBJ databases">
        <title>Genome sequence of Lichtheimia ornata CBS 291.66.</title>
        <authorList>
            <person name="Mohabir J.T."/>
            <person name="Shea T.P."/>
            <person name="Kurbessoian T."/>
            <person name="Berby B."/>
            <person name="Fontaine J."/>
            <person name="Livny J."/>
            <person name="Gnirke A."/>
            <person name="Stajich J.E."/>
            <person name="Cuomo C.A."/>
        </authorList>
    </citation>
    <scope>NUCLEOTIDE SEQUENCE [LARGE SCALE GENOMIC DNA]</scope>
    <source>
        <strain evidence="5">CBS 291.66</strain>
    </source>
</reference>
<evidence type="ECO:0000256" key="2">
    <source>
        <dbReference type="ARBA" id="ARBA00023242"/>
    </source>
</evidence>
<keyword evidence="2" id="KW-0539">Nucleus</keyword>
<dbReference type="InterPro" id="IPR023779">
    <property type="entry name" value="Chromodomain_CS"/>
</dbReference>
<dbReference type="PROSITE" id="PS00598">
    <property type="entry name" value="CHROMO_1"/>
    <property type="match status" value="1"/>
</dbReference>
<dbReference type="EMBL" id="JARTCD010000007">
    <property type="protein sequence ID" value="KAJ8661616.1"/>
    <property type="molecule type" value="Genomic_DNA"/>
</dbReference>
<feature type="compositionally biased region" description="Basic residues" evidence="3">
    <location>
        <begin position="1"/>
        <end position="16"/>
    </location>
</feature>
<feature type="domain" description="Chromo" evidence="4">
    <location>
        <begin position="55"/>
        <end position="116"/>
    </location>
</feature>
<dbReference type="SUPFAM" id="SSF54160">
    <property type="entry name" value="Chromo domain-like"/>
    <property type="match status" value="2"/>
</dbReference>
<comment type="caution">
    <text evidence="5">The sequence shown here is derived from an EMBL/GenBank/DDBJ whole genome shotgun (WGS) entry which is preliminary data.</text>
</comment>
<evidence type="ECO:0000256" key="3">
    <source>
        <dbReference type="SAM" id="MobiDB-lite"/>
    </source>
</evidence>
<keyword evidence="6" id="KW-1185">Reference proteome</keyword>
<dbReference type="SMART" id="SM00298">
    <property type="entry name" value="CHROMO"/>
    <property type="match status" value="1"/>
</dbReference>
<dbReference type="GeneID" id="83209840"/>
<sequence length="209" mass="24755">MAPMKRRNAMIPKPRRARELASMRRRNSAKAVDLVSESESESGSESDEQEDEGVYEVERIVDHRMSRRYPGTKEYLIKWKNYDEDSNTWENEKNVFSEDLMKKYWDEKNKERNNKKRSTATSSSMKKKRKQERDNDSKVEVSIHPPSGLEWEDAKRVVHIFADKTSELFGRVEWPDDQTTLYRTSILRDEIPGLLIDFYEKHLAFAETK</sequence>
<proteinExistence type="predicted"/>
<dbReference type="Gene3D" id="2.40.50.40">
    <property type="match status" value="2"/>
</dbReference>
<feature type="compositionally biased region" description="Acidic residues" evidence="3">
    <location>
        <begin position="36"/>
        <end position="55"/>
    </location>
</feature>
<dbReference type="InterPro" id="IPR000953">
    <property type="entry name" value="Chromo/chromo_shadow_dom"/>
</dbReference>
<dbReference type="InterPro" id="IPR051219">
    <property type="entry name" value="Heterochromatin_chromo-domain"/>
</dbReference>
<dbReference type="RefSeq" id="XP_058346529.1">
    <property type="nucleotide sequence ID" value="XM_058482505.1"/>
</dbReference>
<dbReference type="GO" id="GO:0005634">
    <property type="term" value="C:nucleus"/>
    <property type="evidence" value="ECO:0007669"/>
    <property type="project" value="UniProtKB-SubCell"/>
</dbReference>
<dbReference type="InterPro" id="IPR023780">
    <property type="entry name" value="Chromo_domain"/>
</dbReference>
<accession>A0AAD7VCB7</accession>
<dbReference type="PROSITE" id="PS50013">
    <property type="entry name" value="CHROMO_2"/>
    <property type="match status" value="1"/>
</dbReference>
<dbReference type="InterPro" id="IPR016197">
    <property type="entry name" value="Chromo-like_dom_sf"/>
</dbReference>
<gene>
    <name evidence="5" type="ORF">O0I10_002423</name>
</gene>
<dbReference type="PANTHER" id="PTHR22812">
    <property type="entry name" value="CHROMOBOX PROTEIN"/>
    <property type="match status" value="1"/>
</dbReference>
<feature type="region of interest" description="Disordered" evidence="3">
    <location>
        <begin position="1"/>
        <end position="56"/>
    </location>
</feature>
<evidence type="ECO:0000256" key="1">
    <source>
        <dbReference type="ARBA" id="ARBA00004123"/>
    </source>
</evidence>
<evidence type="ECO:0000313" key="5">
    <source>
        <dbReference type="EMBL" id="KAJ8661616.1"/>
    </source>
</evidence>
<dbReference type="Pfam" id="PF00385">
    <property type="entry name" value="Chromo"/>
    <property type="match status" value="1"/>
</dbReference>
<protein>
    <recommendedName>
        <fullName evidence="4">Chromo domain-containing protein</fullName>
    </recommendedName>
</protein>
<dbReference type="CDD" id="cd00024">
    <property type="entry name" value="CD_CSD"/>
    <property type="match status" value="1"/>
</dbReference>
<feature type="compositionally biased region" description="Basic and acidic residues" evidence="3">
    <location>
        <begin position="131"/>
        <end position="141"/>
    </location>
</feature>
<feature type="region of interest" description="Disordered" evidence="3">
    <location>
        <begin position="107"/>
        <end position="144"/>
    </location>
</feature>
<evidence type="ECO:0000313" key="6">
    <source>
        <dbReference type="Proteomes" id="UP001234581"/>
    </source>
</evidence>